<dbReference type="PANTHER" id="PTHR30404">
    <property type="entry name" value="N-ACETYLMURAMOYL-L-ALANINE AMIDASE"/>
    <property type="match status" value="1"/>
</dbReference>
<feature type="signal peptide" evidence="3">
    <location>
        <begin position="1"/>
        <end position="23"/>
    </location>
</feature>
<evidence type="ECO:0000256" key="1">
    <source>
        <dbReference type="ARBA" id="ARBA00022801"/>
    </source>
</evidence>
<dbReference type="Gene3D" id="1.10.530.10">
    <property type="match status" value="1"/>
</dbReference>
<name>A0A395W813_9FIRM</name>
<evidence type="ECO:0000256" key="2">
    <source>
        <dbReference type="SAM" id="MobiDB-lite"/>
    </source>
</evidence>
<dbReference type="CDD" id="cd02696">
    <property type="entry name" value="MurNAc-LAA"/>
    <property type="match status" value="1"/>
</dbReference>
<gene>
    <name evidence="5" type="ORF">DWW32_08635</name>
</gene>
<dbReference type="AlphaFoldDB" id="A0A395W813"/>
<feature type="compositionally biased region" description="Acidic residues" evidence="2">
    <location>
        <begin position="45"/>
        <end position="79"/>
    </location>
</feature>
<dbReference type="EMBL" id="QRYQ01000016">
    <property type="protein sequence ID" value="RGU90610.1"/>
    <property type="molecule type" value="Genomic_DNA"/>
</dbReference>
<dbReference type="PANTHER" id="PTHR30404:SF0">
    <property type="entry name" value="N-ACETYLMURAMOYL-L-ALANINE AMIDASE AMIC"/>
    <property type="match status" value="1"/>
</dbReference>
<dbReference type="InterPro" id="IPR006637">
    <property type="entry name" value="ChW"/>
</dbReference>
<comment type="caution">
    <text evidence="5">The sequence shown here is derived from an EMBL/GenBank/DDBJ whole genome shotgun (WGS) entry which is preliminary data.</text>
</comment>
<dbReference type="Pfam" id="PF01520">
    <property type="entry name" value="Amidase_3"/>
    <property type="match status" value="1"/>
</dbReference>
<dbReference type="Gene3D" id="3.40.630.40">
    <property type="entry name" value="Zn-dependent exopeptidases"/>
    <property type="match status" value="1"/>
</dbReference>
<dbReference type="SMART" id="SM00646">
    <property type="entry name" value="Ami_3"/>
    <property type="match status" value="1"/>
</dbReference>
<feature type="region of interest" description="Disordered" evidence="2">
    <location>
        <begin position="790"/>
        <end position="810"/>
    </location>
</feature>
<proteinExistence type="predicted"/>
<evidence type="ECO:0000313" key="5">
    <source>
        <dbReference type="EMBL" id="RGU90610.1"/>
    </source>
</evidence>
<dbReference type="InterPro" id="IPR002901">
    <property type="entry name" value="MGlyc_endo_b_GlcNAc-like_dom"/>
</dbReference>
<dbReference type="GO" id="GO:0030288">
    <property type="term" value="C:outer membrane-bounded periplasmic space"/>
    <property type="evidence" value="ECO:0007669"/>
    <property type="project" value="TreeGrafter"/>
</dbReference>
<dbReference type="GeneID" id="66579950"/>
<dbReference type="Pfam" id="PF07538">
    <property type="entry name" value="ChW"/>
    <property type="match status" value="6"/>
</dbReference>
<dbReference type="Proteomes" id="UP000265489">
    <property type="component" value="Unassembled WGS sequence"/>
</dbReference>
<feature type="chain" id="PRO_5038677389" description="MurNAc-LAA domain-containing protein" evidence="3">
    <location>
        <begin position="24"/>
        <end position="990"/>
    </location>
</feature>
<dbReference type="SMART" id="SM00728">
    <property type="entry name" value="ChW"/>
    <property type="match status" value="6"/>
</dbReference>
<organism evidence="5 6">
    <name type="scientific">Holdemanella biformis</name>
    <dbReference type="NCBI Taxonomy" id="1735"/>
    <lineage>
        <taxon>Bacteria</taxon>
        <taxon>Bacillati</taxon>
        <taxon>Bacillota</taxon>
        <taxon>Erysipelotrichia</taxon>
        <taxon>Erysipelotrichales</taxon>
        <taxon>Erysipelotrichaceae</taxon>
        <taxon>Holdemanella</taxon>
    </lineage>
</organism>
<feature type="domain" description="MurNAc-LAA" evidence="4">
    <location>
        <begin position="327"/>
        <end position="466"/>
    </location>
</feature>
<dbReference type="InterPro" id="IPR002508">
    <property type="entry name" value="MurNAc-LAA_cat"/>
</dbReference>
<dbReference type="Pfam" id="PF01832">
    <property type="entry name" value="Glucosaminidase"/>
    <property type="match status" value="1"/>
</dbReference>
<evidence type="ECO:0000313" key="6">
    <source>
        <dbReference type="Proteomes" id="UP000265489"/>
    </source>
</evidence>
<dbReference type="InterPro" id="IPR050695">
    <property type="entry name" value="N-acetylmuramoyl_amidase_3"/>
</dbReference>
<dbReference type="GO" id="GO:0004040">
    <property type="term" value="F:amidase activity"/>
    <property type="evidence" value="ECO:0007669"/>
    <property type="project" value="InterPro"/>
</dbReference>
<dbReference type="GO" id="GO:0009253">
    <property type="term" value="P:peptidoglycan catabolic process"/>
    <property type="evidence" value="ECO:0007669"/>
    <property type="project" value="InterPro"/>
</dbReference>
<evidence type="ECO:0000256" key="3">
    <source>
        <dbReference type="SAM" id="SignalP"/>
    </source>
</evidence>
<keyword evidence="1" id="KW-0378">Hydrolase</keyword>
<dbReference type="RefSeq" id="WP_118325496.1">
    <property type="nucleotide sequence ID" value="NZ_QRYH01000016.1"/>
</dbReference>
<dbReference type="SUPFAM" id="SSF53187">
    <property type="entry name" value="Zn-dependent exopeptidases"/>
    <property type="match status" value="1"/>
</dbReference>
<evidence type="ECO:0000259" key="4">
    <source>
        <dbReference type="SMART" id="SM00646"/>
    </source>
</evidence>
<keyword evidence="3" id="KW-0732">Signal</keyword>
<accession>A0A395W813</accession>
<reference evidence="5 6" key="1">
    <citation type="submission" date="2018-08" db="EMBL/GenBank/DDBJ databases">
        <title>A genome reference for cultivated species of the human gut microbiota.</title>
        <authorList>
            <person name="Zou Y."/>
            <person name="Xue W."/>
            <person name="Luo G."/>
        </authorList>
    </citation>
    <scope>NUCLEOTIDE SEQUENCE [LARGE SCALE GENOMIC DNA]</scope>
    <source>
        <strain evidence="5 6">AF15-20</strain>
    </source>
</reference>
<sequence>MNKRLKPVLALILTIFMSVSTLSNTYTVSAEGEETVTTEKTTTEDVNEQEEVEDNNVNEEDSSNVEEVTTEEDTSEDVANEQQEQAVEEKLGDASMMEYFLVDSPVVDDSVTENFVLSLNNTEGYSDFSITVKKSDGSTFDLESNEQVDNLVKFSRAFSAEEKGEYLVVSLHYSLNGEKYYLNFSDLGMNVKFGVDQEYTGYDETLPDMTKDISEEEEELNNSVIQVTDVNKASEEVAEGMMAQDFPAVMALIDEDVDTQSNEGITLCLDPGHGGSESGTLNYNGTGLEKDYNLKIAKYCYDELQKYNCKVVMTRSTDKYMTLEERAEYAKQQGAQYLISFHLNASLSHQAYGAEVYYPNTNWRPDISEKGKVMAQAIQNQLVSLGLHDRGIKFRTIDINEYPNAYRYDDNSIADYYGVIRNAKTRGITGLIIEHCCMDNESDFNKYLGSEEKIKQLGVADANGIVAALGLTKVVVNTNPSVTYQTHVQDYGWQEWKNNGEMSGTSGQSKRLEGINIKLQNLSESVEYQTHVQDIGWQGWKSNGVMSGTSGQSKRLEAIKIKLSGDAANKYDIYYRVHAQDYGWLGWAKNGESAGSEGYSKRLEGIEIKLVKKGGAAPGSISRPFVCKTITYQTHVQNIGWQAEKADGEVSGTSGQSLRLEAIKIKLGSSIDGGLTYATHVQDIGWQSFVSNGQLSGTSGQSKRLEAIKINLTGNATKQYDIYYRVHAQNFGWLGWAKNGQSAGTAGYSYRLEAIQIVLVPKGGNAPGSTTNHYYNKGHAVDDESTVLTKPNTNASKPNTNNTTSDKTPIMGATQTSVAQMVRYYNSKSSGYDTFTGENKKYNGSLAKGGASTIEQFAKIVYEEAKAEGVRAEVVFAQCMLETGFLKYGGDVLPNQYNFAGIGATGAVHGASFENVRVGVRAHVQHLKAYASLDGLTQQCVDPRFNLVARGCAQYVEWLGMKENPKGYGWASAKNYGPNIVNMVRSLLSL</sequence>
<dbReference type="GO" id="GO:0008745">
    <property type="term" value="F:N-acetylmuramoyl-L-alanine amidase activity"/>
    <property type="evidence" value="ECO:0007669"/>
    <property type="project" value="InterPro"/>
</dbReference>
<protein>
    <recommendedName>
        <fullName evidence="4">MurNAc-LAA domain-containing protein</fullName>
    </recommendedName>
</protein>
<feature type="region of interest" description="Disordered" evidence="2">
    <location>
        <begin position="33"/>
        <end position="86"/>
    </location>
</feature>